<gene>
    <name evidence="11" type="ORF">SPARVUS_LOCUS8227196</name>
</gene>
<evidence type="ECO:0000256" key="2">
    <source>
        <dbReference type="ARBA" id="ARBA00004613"/>
    </source>
</evidence>
<comment type="subcellular location">
    <subcellularLocation>
        <location evidence="1">Cytoplasmic vesicle</location>
        <location evidence="1">Secretory vesicle membrane</location>
        <topology evidence="1">Peripheral membrane protein</topology>
    </subcellularLocation>
    <subcellularLocation>
        <location evidence="2">Secreted</location>
    </subcellularLocation>
</comment>
<keyword evidence="7" id="KW-0472">Membrane</keyword>
<evidence type="ECO:0000313" key="11">
    <source>
        <dbReference type="EMBL" id="CAI9575649.1"/>
    </source>
</evidence>
<protein>
    <recommendedName>
        <fullName evidence="3">Secretogranin-3</fullName>
    </recommendedName>
    <alternativeName>
        <fullName evidence="9">Secretogranin III</fullName>
    </alternativeName>
</protein>
<keyword evidence="6" id="KW-0732">Signal</keyword>
<feature type="coiled-coil region" evidence="10">
    <location>
        <begin position="93"/>
        <end position="120"/>
    </location>
</feature>
<keyword evidence="4" id="KW-0964">Secreted</keyword>
<evidence type="ECO:0000256" key="7">
    <source>
        <dbReference type="ARBA" id="ARBA00023136"/>
    </source>
</evidence>
<evidence type="ECO:0000256" key="10">
    <source>
        <dbReference type="SAM" id="Coils"/>
    </source>
</evidence>
<keyword evidence="5" id="KW-0165">Cleavage on pair of basic residues</keyword>
<evidence type="ECO:0000256" key="9">
    <source>
        <dbReference type="ARBA" id="ARBA00033446"/>
    </source>
</evidence>
<comment type="caution">
    <text evidence="11">The sequence shown here is derived from an EMBL/GenBank/DDBJ whole genome shotgun (WGS) entry which is preliminary data.</text>
</comment>
<keyword evidence="8" id="KW-0968">Cytoplasmic vesicle</keyword>
<evidence type="ECO:0000256" key="4">
    <source>
        <dbReference type="ARBA" id="ARBA00022525"/>
    </source>
</evidence>
<dbReference type="Proteomes" id="UP001162483">
    <property type="component" value="Unassembled WGS sequence"/>
</dbReference>
<name>A0ABN9DSZ1_9NEOB</name>
<proteinExistence type="predicted"/>
<dbReference type="PANTHER" id="PTHR17388:SF2">
    <property type="entry name" value="SECRETOGRANIN-3"/>
    <property type="match status" value="1"/>
</dbReference>
<evidence type="ECO:0000256" key="3">
    <source>
        <dbReference type="ARBA" id="ARBA00013655"/>
    </source>
</evidence>
<accession>A0ABN9DSZ1</accession>
<sequence>MPVEENFEDLQYFPNFYQLIKSLNSENDAKEKETLITIMKTLIDFVKMMVKYGTITPEEGVNYLENLDATIAVQTKNKLGNNSTYQKNRLSTADKIDEEADSTKEAAANMEKEYEKIKDSTKLEEPKESADVIKPKGKGEAYLEAIRKNIEWLKKHKQGSKEDYDLSKLRDFIDQQADSYVEKGILDQEEANVIKRIYSSL</sequence>
<keyword evidence="10" id="KW-0175">Coiled coil</keyword>
<evidence type="ECO:0000256" key="8">
    <source>
        <dbReference type="ARBA" id="ARBA00023329"/>
    </source>
</evidence>
<dbReference type="EMBL" id="CATNWA010014766">
    <property type="protein sequence ID" value="CAI9575649.1"/>
    <property type="molecule type" value="Genomic_DNA"/>
</dbReference>
<evidence type="ECO:0000256" key="6">
    <source>
        <dbReference type="ARBA" id="ARBA00022729"/>
    </source>
</evidence>
<keyword evidence="12" id="KW-1185">Reference proteome</keyword>
<reference evidence="11" key="1">
    <citation type="submission" date="2023-05" db="EMBL/GenBank/DDBJ databases">
        <authorList>
            <person name="Stuckert A."/>
        </authorList>
    </citation>
    <scope>NUCLEOTIDE SEQUENCE</scope>
</reference>
<dbReference type="Pfam" id="PF15467">
    <property type="entry name" value="SGIII"/>
    <property type="match status" value="1"/>
</dbReference>
<organism evidence="11 12">
    <name type="scientific">Staurois parvus</name>
    <dbReference type="NCBI Taxonomy" id="386267"/>
    <lineage>
        <taxon>Eukaryota</taxon>
        <taxon>Metazoa</taxon>
        <taxon>Chordata</taxon>
        <taxon>Craniata</taxon>
        <taxon>Vertebrata</taxon>
        <taxon>Euteleostomi</taxon>
        <taxon>Amphibia</taxon>
        <taxon>Batrachia</taxon>
        <taxon>Anura</taxon>
        <taxon>Neobatrachia</taxon>
        <taxon>Ranoidea</taxon>
        <taxon>Ranidae</taxon>
        <taxon>Staurois</taxon>
    </lineage>
</organism>
<evidence type="ECO:0000313" key="12">
    <source>
        <dbReference type="Proteomes" id="UP001162483"/>
    </source>
</evidence>
<evidence type="ECO:0000256" key="5">
    <source>
        <dbReference type="ARBA" id="ARBA00022685"/>
    </source>
</evidence>
<dbReference type="PANTHER" id="PTHR17388">
    <property type="entry name" value="SECRETOGRANIN III"/>
    <property type="match status" value="1"/>
</dbReference>
<dbReference type="InterPro" id="IPR026197">
    <property type="entry name" value="SCG3"/>
</dbReference>
<evidence type="ECO:0000256" key="1">
    <source>
        <dbReference type="ARBA" id="ARBA00004268"/>
    </source>
</evidence>